<name>A0ACC2TUH8_9FUNG</name>
<protein>
    <submittedName>
        <fullName evidence="1">Nuclear aminoacylation-dependent tRNA export pathway component, variant 2</fullName>
    </submittedName>
</protein>
<organism evidence="1 2">
    <name type="scientific">Entomophthora muscae</name>
    <dbReference type="NCBI Taxonomy" id="34485"/>
    <lineage>
        <taxon>Eukaryota</taxon>
        <taxon>Fungi</taxon>
        <taxon>Fungi incertae sedis</taxon>
        <taxon>Zoopagomycota</taxon>
        <taxon>Entomophthoromycotina</taxon>
        <taxon>Entomophthoromycetes</taxon>
        <taxon>Entomophthorales</taxon>
        <taxon>Entomophthoraceae</taxon>
        <taxon>Entomophthora</taxon>
    </lineage>
</organism>
<accession>A0ACC2TUH8</accession>
<proteinExistence type="predicted"/>
<dbReference type="EMBL" id="QTSX02002161">
    <property type="protein sequence ID" value="KAJ9078150.1"/>
    <property type="molecule type" value="Genomic_DNA"/>
</dbReference>
<evidence type="ECO:0000313" key="2">
    <source>
        <dbReference type="Proteomes" id="UP001165960"/>
    </source>
</evidence>
<reference evidence="1" key="1">
    <citation type="submission" date="2022-04" db="EMBL/GenBank/DDBJ databases">
        <title>Genome of the entomopathogenic fungus Entomophthora muscae.</title>
        <authorList>
            <person name="Elya C."/>
            <person name="Lovett B.R."/>
            <person name="Lee E."/>
            <person name="Macias A.M."/>
            <person name="Hajek A.E."/>
            <person name="De Bivort B.L."/>
            <person name="Kasson M.T."/>
            <person name="De Fine Licht H.H."/>
            <person name="Stajich J.E."/>
        </authorList>
    </citation>
    <scope>NUCLEOTIDE SEQUENCE</scope>
    <source>
        <strain evidence="1">Berkeley</strain>
    </source>
</reference>
<evidence type="ECO:0000313" key="1">
    <source>
        <dbReference type="EMBL" id="KAJ9078150.1"/>
    </source>
</evidence>
<sequence>MSYFSTLVSSVGNAISTTASAAASAYSGTTHKEISTFLSGYQLHSRVELPASSPLAPIYVLFDATCKADNSAVSIFIHNDPAYPNPFAPATGTPAATLYAKLARQTLRRLRMLRHPNLLAYRAGVGAVDSGPIYFATERVRPVGRPVNLVASIEEDIQLSKSQHNQLMAWGLYKIAYALRFLNSDCSLVHGMLTLDCVFVNMGLEWKLGGFELLALTTGEESAAFQSNLAQIKAVQDYLPSSSDGIAAGLDAWMFGALMYEAFTGEKFDFSLALPPPSAIPTSLHAVYKRLLQNEERLRLKDMDKVLSNGFFNTTLIKTNEFLVQLAVKEEDEKNTFFSNVIEQAAEFPGPFVLHRLLPQLCTAVEFGAGGTGALGAIMRLADSVSGSDFAEIVVPPLLRSFKSPDRQMRMNLLTHLPKLASHLTPEKVSDELYPSLVSGFQDAAPQLKEATVRGVLCVVDKLKPRLINQDLFGHLQVLQFDAHPAVRTNTLIGMGRIVGHIDASTRESKLIPSLLRSLRDPFPPARRAAVQALGASVQHLEAKSLCNLLLPSIAPLLIDPEKMVREACVATTEASLVKIKSAANSMPDTPSKPAANETKSPSIESDPGWAGWAVSSISKSIVSAAGTISSKAVDSTSKEDPPKPAMAAPQTKAHHQTENMSLNSLRQSSVLDDNDDEDGWDDWEKESISSKKQSPVPRSLSSPKTPTTPKIKVISPPASKSDENSPAKKREEYRRQLEERRKNKASKSPSSPESKAKPARGMALGPKRTSAE</sequence>
<keyword evidence="2" id="KW-1185">Reference proteome</keyword>
<dbReference type="Proteomes" id="UP001165960">
    <property type="component" value="Unassembled WGS sequence"/>
</dbReference>
<gene>
    <name evidence="1" type="primary">CEX1_1</name>
    <name evidence="1" type="ORF">DSO57_1009847</name>
</gene>
<comment type="caution">
    <text evidence="1">The sequence shown here is derived from an EMBL/GenBank/DDBJ whole genome shotgun (WGS) entry which is preliminary data.</text>
</comment>